<keyword evidence="3" id="KW-1185">Reference proteome</keyword>
<evidence type="ECO:0000313" key="2">
    <source>
        <dbReference type="EMBL" id="KZT00154.1"/>
    </source>
</evidence>
<dbReference type="EMBL" id="KV427694">
    <property type="protein sequence ID" value="KZT00154.1"/>
    <property type="molecule type" value="Genomic_DNA"/>
</dbReference>
<evidence type="ECO:0000256" key="1">
    <source>
        <dbReference type="SAM" id="MobiDB-lite"/>
    </source>
</evidence>
<evidence type="ECO:0000313" key="3">
    <source>
        <dbReference type="Proteomes" id="UP000076871"/>
    </source>
</evidence>
<dbReference type="AlphaFoldDB" id="A0A165B3H7"/>
<feature type="region of interest" description="Disordered" evidence="1">
    <location>
        <begin position="160"/>
        <end position="182"/>
    </location>
</feature>
<dbReference type="GeneID" id="63830541"/>
<organism evidence="2 3">
    <name type="scientific">Laetiporus sulphureus 93-53</name>
    <dbReference type="NCBI Taxonomy" id="1314785"/>
    <lineage>
        <taxon>Eukaryota</taxon>
        <taxon>Fungi</taxon>
        <taxon>Dikarya</taxon>
        <taxon>Basidiomycota</taxon>
        <taxon>Agaricomycotina</taxon>
        <taxon>Agaricomycetes</taxon>
        <taxon>Polyporales</taxon>
        <taxon>Laetiporus</taxon>
    </lineage>
</organism>
<feature type="compositionally biased region" description="Acidic residues" evidence="1">
    <location>
        <begin position="173"/>
        <end position="182"/>
    </location>
</feature>
<sequence length="428" mass="45790">MPSSSQHPATPVASPRKAADPKDAVMGIVYSAWEAFREAEPLDPAMDFEFLIRKFLSAVDLSPPLVTEASAHMPSNTGEVMASDSLTASTGTDDAFLSVALTSSSVVAAPVMAPAAIGIPVPKFEFQACATNPVAINPPSDSGAVAMKVDPPLATVVTESPSAQGSEVIEVSSNDEDDSNSDEVEFMSGNLLNLSPVHPKKGKGHGRKFTKASKITTNSEDQVSPGLAEAVYRLFVLLLPSFRQGVSHLHINNYSMELELLLDTPIDEYETVIALAPHLRSVHTLPDTPEPNAESDAEGTPEVVTIKQEKGTAGPSRHKLVIPLLPCGQFNRPLKCPHFNDSDPDNIMMQHAHASTIVVPSTKVLKPHSSKGKAHAKGSFKAAIIKSEPFSSLPATIEPSETSTQLEWMIALLQQLHEKNQALRARKP</sequence>
<name>A0A165B3H7_9APHY</name>
<dbReference type="InParanoid" id="A0A165B3H7"/>
<dbReference type="RefSeq" id="XP_040757894.1">
    <property type="nucleotide sequence ID" value="XM_040913513.1"/>
</dbReference>
<proteinExistence type="predicted"/>
<dbReference type="Proteomes" id="UP000076871">
    <property type="component" value="Unassembled WGS sequence"/>
</dbReference>
<gene>
    <name evidence="2" type="ORF">LAESUDRAFT_764846</name>
</gene>
<accession>A0A165B3H7</accession>
<protein>
    <submittedName>
        <fullName evidence="2">Uncharacterized protein</fullName>
    </submittedName>
</protein>
<reference evidence="2 3" key="1">
    <citation type="journal article" date="2016" name="Mol. Biol. Evol.">
        <title>Comparative Genomics of Early-Diverging Mushroom-Forming Fungi Provides Insights into the Origins of Lignocellulose Decay Capabilities.</title>
        <authorList>
            <person name="Nagy L.G."/>
            <person name="Riley R."/>
            <person name="Tritt A."/>
            <person name="Adam C."/>
            <person name="Daum C."/>
            <person name="Floudas D."/>
            <person name="Sun H."/>
            <person name="Yadav J.S."/>
            <person name="Pangilinan J."/>
            <person name="Larsson K.H."/>
            <person name="Matsuura K."/>
            <person name="Barry K."/>
            <person name="Labutti K."/>
            <person name="Kuo R."/>
            <person name="Ohm R.A."/>
            <person name="Bhattacharya S.S."/>
            <person name="Shirouzu T."/>
            <person name="Yoshinaga Y."/>
            <person name="Martin F.M."/>
            <person name="Grigoriev I.V."/>
            <person name="Hibbett D.S."/>
        </authorList>
    </citation>
    <scope>NUCLEOTIDE SEQUENCE [LARGE SCALE GENOMIC DNA]</scope>
    <source>
        <strain evidence="2 3">93-53</strain>
    </source>
</reference>